<name>C6I0Y5_9BACT</name>
<keyword evidence="3" id="KW-1185">Reference proteome</keyword>
<dbReference type="Gene3D" id="3.30.450.20">
    <property type="entry name" value="PAS domain"/>
    <property type="match status" value="1"/>
</dbReference>
<dbReference type="EMBL" id="GG693889">
    <property type="protein sequence ID" value="EES51459.1"/>
    <property type="molecule type" value="Genomic_DNA"/>
</dbReference>
<evidence type="ECO:0000313" key="2">
    <source>
        <dbReference type="EMBL" id="EES51459.1"/>
    </source>
</evidence>
<reference evidence="2 3" key="1">
    <citation type="journal article" date="2009" name="Appl. Environ. Microbiol.">
        <title>Community genomic and proteomic analyses of chemoautotrophic iron-oxidizing "Leptospirillum rubarum" (Group II) and "Leptospirillum ferrodiazotrophum" (Group III) bacteria in acid mine drainage biofilms.</title>
        <authorList>
            <person name="Goltsman D.S."/>
            <person name="Denef V.J."/>
            <person name="Singer S.W."/>
            <person name="VerBerkmoes N.C."/>
            <person name="Lefsrud M."/>
            <person name="Mueller R.S."/>
            <person name="Dick G.J."/>
            <person name="Sun C.L."/>
            <person name="Wheeler K.E."/>
            <person name="Zemla A."/>
            <person name="Baker B.J."/>
            <person name="Hauser L."/>
            <person name="Land M."/>
            <person name="Shah M.B."/>
            <person name="Thelen M.P."/>
            <person name="Hettich R.L."/>
            <person name="Banfield J.F."/>
        </authorList>
    </citation>
    <scope>NUCLEOTIDE SEQUENCE [LARGE SCALE GENOMIC DNA]</scope>
</reference>
<feature type="compositionally biased region" description="Basic and acidic residues" evidence="1">
    <location>
        <begin position="25"/>
        <end position="42"/>
    </location>
</feature>
<evidence type="ECO:0000256" key="1">
    <source>
        <dbReference type="SAM" id="MobiDB-lite"/>
    </source>
</evidence>
<gene>
    <name evidence="2" type="ORF">UBAL3_96120002</name>
</gene>
<accession>C6I0Y5</accession>
<feature type="region of interest" description="Disordered" evidence="1">
    <location>
        <begin position="1"/>
        <end position="53"/>
    </location>
</feature>
<dbReference type="AlphaFoldDB" id="C6I0Y5"/>
<proteinExistence type="predicted"/>
<evidence type="ECO:0000313" key="3">
    <source>
        <dbReference type="Proteomes" id="UP000009374"/>
    </source>
</evidence>
<sequence length="258" mass="28123">MSPLVPVRDAPVPFASRKGSPPSKSCREQIRGRGNGAEHEGRSSLSKGSHSGRELMDPRVLLHILDAIPTLGIAVASPDMGTGRGGNTILYMNQAMKQIVFQMESEIKKSFGVGASEVMGGSIHRFHKDPDRIRRILEGLSPGEVRKNQVMDIGGLSLLSTTERIVDPATGELLGYMTIFRDVTSDKLLTSSVEMQEQASNELSAAMDRLDSGIREIVTTTGRVSEEAQKTRTEGEAGRKTLEDLLRQRGAFTHLIVR</sequence>
<dbReference type="Proteomes" id="UP000009374">
    <property type="component" value="Unassembled WGS sequence"/>
</dbReference>
<organism evidence="2 3">
    <name type="scientific">Leptospirillum ferrodiazotrophum</name>
    <dbReference type="NCBI Taxonomy" id="412449"/>
    <lineage>
        <taxon>Bacteria</taxon>
        <taxon>Pseudomonadati</taxon>
        <taxon>Nitrospirota</taxon>
        <taxon>Nitrospiria</taxon>
        <taxon>Nitrospirales</taxon>
        <taxon>Nitrospiraceae</taxon>
        <taxon>Leptospirillum</taxon>
    </lineage>
</organism>
<protein>
    <submittedName>
        <fullName evidence="2">Uncharacterized protein</fullName>
    </submittedName>
</protein>